<accession>A0AAU9K9T5</accession>
<protein>
    <recommendedName>
        <fullName evidence="3">DUF295 domain-containing protein</fullName>
    </recommendedName>
</protein>
<gene>
    <name evidence="1" type="ORF">BSTOLATCC_MIC55832</name>
</gene>
<proteinExistence type="predicted"/>
<dbReference type="AlphaFoldDB" id="A0AAU9K9T5"/>
<comment type="caution">
    <text evidence="1">The sequence shown here is derived from an EMBL/GenBank/DDBJ whole genome shotgun (WGS) entry which is preliminary data.</text>
</comment>
<reference evidence="1" key="1">
    <citation type="submission" date="2021-09" db="EMBL/GenBank/DDBJ databases">
        <authorList>
            <consortium name="AG Swart"/>
            <person name="Singh M."/>
            <person name="Singh A."/>
            <person name="Seah K."/>
            <person name="Emmerich C."/>
        </authorList>
    </citation>
    <scope>NUCLEOTIDE SEQUENCE</scope>
    <source>
        <strain evidence="1">ATCC30299</strain>
    </source>
</reference>
<name>A0AAU9K9T5_9CILI</name>
<organism evidence="1 2">
    <name type="scientific">Blepharisma stoltei</name>
    <dbReference type="NCBI Taxonomy" id="1481888"/>
    <lineage>
        <taxon>Eukaryota</taxon>
        <taxon>Sar</taxon>
        <taxon>Alveolata</taxon>
        <taxon>Ciliophora</taxon>
        <taxon>Postciliodesmatophora</taxon>
        <taxon>Heterotrichea</taxon>
        <taxon>Heterotrichida</taxon>
        <taxon>Blepharismidae</taxon>
        <taxon>Blepharisma</taxon>
    </lineage>
</organism>
<dbReference type="Proteomes" id="UP001162131">
    <property type="component" value="Unassembled WGS sequence"/>
</dbReference>
<dbReference type="EMBL" id="CAJZBQ010000054">
    <property type="protein sequence ID" value="CAG9332384.1"/>
    <property type="molecule type" value="Genomic_DNA"/>
</dbReference>
<sequence>MEYQNKIIIVDVCSNGVLIYDILKNNYSDVNSFYIKQNCYKLILKGNGRLFLIEFGLNIYESRPRDPCFWKIIGTNTLPNCCIDSSICQYKGSIYFLVNSQLWKFNIKPKNIEIADEDPFKTTDSFQMR</sequence>
<evidence type="ECO:0000313" key="2">
    <source>
        <dbReference type="Proteomes" id="UP001162131"/>
    </source>
</evidence>
<evidence type="ECO:0000313" key="1">
    <source>
        <dbReference type="EMBL" id="CAG9332384.1"/>
    </source>
</evidence>
<evidence type="ECO:0008006" key="3">
    <source>
        <dbReference type="Google" id="ProtNLM"/>
    </source>
</evidence>
<keyword evidence="2" id="KW-1185">Reference proteome</keyword>